<evidence type="ECO:0000256" key="2">
    <source>
        <dbReference type="ARBA" id="ARBA00022898"/>
    </source>
</evidence>
<keyword evidence="7" id="KW-0808">Transferase</keyword>
<dbReference type="InterPro" id="IPR000524">
    <property type="entry name" value="Tscrpt_reg_HTH_GntR"/>
</dbReference>
<name>A0ABW0JHM2_9GAMM</name>
<dbReference type="InterPro" id="IPR051446">
    <property type="entry name" value="HTH_trans_reg/aminotransferase"/>
</dbReference>
<dbReference type="InterPro" id="IPR015421">
    <property type="entry name" value="PyrdxlP-dep_Trfase_major"/>
</dbReference>
<keyword evidence="8" id="KW-1185">Reference proteome</keyword>
<dbReference type="RefSeq" id="WP_377301467.1">
    <property type="nucleotide sequence ID" value="NZ_JBHSMK010000002.1"/>
</dbReference>
<keyword evidence="7" id="KW-0032">Aminotransferase</keyword>
<reference evidence="8" key="1">
    <citation type="journal article" date="2019" name="Int. J. Syst. Evol. Microbiol.">
        <title>The Global Catalogue of Microorganisms (GCM) 10K type strain sequencing project: providing services to taxonomists for standard genome sequencing and annotation.</title>
        <authorList>
            <consortium name="The Broad Institute Genomics Platform"/>
            <consortium name="The Broad Institute Genome Sequencing Center for Infectious Disease"/>
            <person name="Wu L."/>
            <person name="Ma J."/>
        </authorList>
    </citation>
    <scope>NUCLEOTIDE SEQUENCE [LARGE SCALE GENOMIC DNA]</scope>
    <source>
        <strain evidence="8">JCM 17130</strain>
    </source>
</reference>
<evidence type="ECO:0000313" key="7">
    <source>
        <dbReference type="EMBL" id="MFC5435297.1"/>
    </source>
</evidence>
<dbReference type="CDD" id="cd07377">
    <property type="entry name" value="WHTH_GntR"/>
    <property type="match status" value="1"/>
</dbReference>
<keyword evidence="3" id="KW-0805">Transcription regulation</keyword>
<dbReference type="SUPFAM" id="SSF46785">
    <property type="entry name" value="Winged helix' DNA-binding domain"/>
    <property type="match status" value="1"/>
</dbReference>
<dbReference type="SMART" id="SM00345">
    <property type="entry name" value="HTH_GNTR"/>
    <property type="match status" value="1"/>
</dbReference>
<dbReference type="Pfam" id="PF00392">
    <property type="entry name" value="GntR"/>
    <property type="match status" value="1"/>
</dbReference>
<protein>
    <submittedName>
        <fullName evidence="7">PLP-dependent aminotransferase family protein</fullName>
    </submittedName>
</protein>
<feature type="domain" description="HTH gntR-type" evidence="6">
    <location>
        <begin position="28"/>
        <end position="96"/>
    </location>
</feature>
<dbReference type="InterPro" id="IPR036390">
    <property type="entry name" value="WH_DNA-bd_sf"/>
</dbReference>
<dbReference type="InterPro" id="IPR036388">
    <property type="entry name" value="WH-like_DNA-bd_sf"/>
</dbReference>
<dbReference type="PROSITE" id="PS50949">
    <property type="entry name" value="HTH_GNTR"/>
    <property type="match status" value="1"/>
</dbReference>
<evidence type="ECO:0000259" key="6">
    <source>
        <dbReference type="PROSITE" id="PS50949"/>
    </source>
</evidence>
<keyword evidence="4" id="KW-0238">DNA-binding</keyword>
<dbReference type="Gene3D" id="1.10.10.10">
    <property type="entry name" value="Winged helix-like DNA-binding domain superfamily/Winged helix DNA-binding domain"/>
    <property type="match status" value="1"/>
</dbReference>
<sequence>MTGRGLFRCNHFEPLRRAWMANRRPNDEPMYVQIAGSIRRDIDSERFQVGARLPGSRSMSVALGVSRTVVLMAYDQLESEGYLHSRSGSGTFVSARPAGVSARETLVEEQVEAPGDPRLSRLARRVALPALAEADLPAPDGEVIDLAQPRVKSDPRSLKAWVHNLIALLRRRDAPDFPELQGALKLREAVAGYLSVERAIEVDPDDILIVSGAQQARDLIARILLDEGDGVGVEEPCHWSVRHTYEAMGARIVPCQVGPHGMDIDRHAAALDGARLVNVAPSFQFPTGVVMPEERRRALLQWAYAHDACLVEDDFDCEHRFGVRTSPSLWSLDRHGRVIHVSSFARSMFPALQLGYMLVPRPLRERFLAVKWLADRGSMSMQQHVLAACIASGQYLRDLRRIAHRLAPRHRALHDALQVRLGSAMAVTGSVAGGSLLVHLPRLPRSAIGALMAEALARGVRIRSAERFHRTPPDHVTLVLSYAGVSEASLKRAGARIAEACLAVEKGHHSAAGNQRTE</sequence>
<dbReference type="Proteomes" id="UP001596013">
    <property type="component" value="Unassembled WGS sequence"/>
</dbReference>
<evidence type="ECO:0000313" key="8">
    <source>
        <dbReference type="Proteomes" id="UP001596013"/>
    </source>
</evidence>
<keyword evidence="5" id="KW-0804">Transcription</keyword>
<keyword evidence="2" id="KW-0663">Pyridoxal phosphate</keyword>
<evidence type="ECO:0000256" key="3">
    <source>
        <dbReference type="ARBA" id="ARBA00023015"/>
    </source>
</evidence>
<evidence type="ECO:0000256" key="1">
    <source>
        <dbReference type="ARBA" id="ARBA00005384"/>
    </source>
</evidence>
<dbReference type="CDD" id="cd00609">
    <property type="entry name" value="AAT_like"/>
    <property type="match status" value="1"/>
</dbReference>
<comment type="caution">
    <text evidence="7">The sequence shown here is derived from an EMBL/GenBank/DDBJ whole genome shotgun (WGS) entry which is preliminary data.</text>
</comment>
<evidence type="ECO:0000256" key="5">
    <source>
        <dbReference type="ARBA" id="ARBA00023163"/>
    </source>
</evidence>
<evidence type="ECO:0000256" key="4">
    <source>
        <dbReference type="ARBA" id="ARBA00023125"/>
    </source>
</evidence>
<dbReference type="SUPFAM" id="SSF53383">
    <property type="entry name" value="PLP-dependent transferases"/>
    <property type="match status" value="1"/>
</dbReference>
<dbReference type="InterPro" id="IPR015424">
    <property type="entry name" value="PyrdxlP-dep_Trfase"/>
</dbReference>
<accession>A0ABW0JHM2</accession>
<dbReference type="PANTHER" id="PTHR46577">
    <property type="entry name" value="HTH-TYPE TRANSCRIPTIONAL REGULATORY PROTEIN GABR"/>
    <property type="match status" value="1"/>
</dbReference>
<dbReference type="InterPro" id="IPR004839">
    <property type="entry name" value="Aminotransferase_I/II_large"/>
</dbReference>
<organism evidence="7 8">
    <name type="scientific">Rhodanobacter umsongensis</name>
    <dbReference type="NCBI Taxonomy" id="633153"/>
    <lineage>
        <taxon>Bacteria</taxon>
        <taxon>Pseudomonadati</taxon>
        <taxon>Pseudomonadota</taxon>
        <taxon>Gammaproteobacteria</taxon>
        <taxon>Lysobacterales</taxon>
        <taxon>Rhodanobacteraceae</taxon>
        <taxon>Rhodanobacter</taxon>
    </lineage>
</organism>
<dbReference type="EMBL" id="JBHSMK010000002">
    <property type="protein sequence ID" value="MFC5435297.1"/>
    <property type="molecule type" value="Genomic_DNA"/>
</dbReference>
<dbReference type="GO" id="GO:0008483">
    <property type="term" value="F:transaminase activity"/>
    <property type="evidence" value="ECO:0007669"/>
    <property type="project" value="UniProtKB-KW"/>
</dbReference>
<dbReference type="Pfam" id="PF00155">
    <property type="entry name" value="Aminotran_1_2"/>
    <property type="match status" value="1"/>
</dbReference>
<gene>
    <name evidence="7" type="ORF">ACFPME_01930</name>
</gene>
<comment type="similarity">
    <text evidence="1">In the C-terminal section; belongs to the class-I pyridoxal-phosphate-dependent aminotransferase family.</text>
</comment>
<dbReference type="Gene3D" id="3.40.640.10">
    <property type="entry name" value="Type I PLP-dependent aspartate aminotransferase-like (Major domain)"/>
    <property type="match status" value="1"/>
</dbReference>
<proteinExistence type="inferred from homology"/>
<dbReference type="PANTHER" id="PTHR46577:SF1">
    <property type="entry name" value="HTH-TYPE TRANSCRIPTIONAL REGULATORY PROTEIN GABR"/>
    <property type="match status" value="1"/>
</dbReference>